<keyword evidence="11" id="KW-1185">Reference proteome</keyword>
<evidence type="ECO:0000259" key="9">
    <source>
        <dbReference type="Pfam" id="PF01094"/>
    </source>
</evidence>
<evidence type="ECO:0000256" key="4">
    <source>
        <dbReference type="ARBA" id="ARBA00022989"/>
    </source>
</evidence>
<dbReference type="GO" id="GO:0016020">
    <property type="term" value="C:membrane"/>
    <property type="evidence" value="ECO:0007669"/>
    <property type="project" value="UniProtKB-SubCell"/>
</dbReference>
<dbReference type="InterPro" id="IPR028082">
    <property type="entry name" value="Peripla_BP_I"/>
</dbReference>
<dbReference type="PANTHER" id="PTHR44755">
    <property type="entry name" value="NATRIURETIC PEPTIDE RECEPTOR 3-RELATED"/>
    <property type="match status" value="1"/>
</dbReference>
<dbReference type="EMBL" id="VCAZ01000061">
    <property type="protein sequence ID" value="TSN86048.1"/>
    <property type="molecule type" value="Genomic_DNA"/>
</dbReference>
<accession>A0A556U809</accession>
<dbReference type="InterPro" id="IPR052612">
    <property type="entry name" value="ANP_Clearance_Receptor"/>
</dbReference>
<proteinExistence type="predicted"/>
<evidence type="ECO:0000313" key="11">
    <source>
        <dbReference type="Proteomes" id="UP000319801"/>
    </source>
</evidence>
<organism evidence="10 11">
    <name type="scientific">Bagarius yarrelli</name>
    <name type="common">Goonch</name>
    <name type="synonym">Bagrus yarrelli</name>
    <dbReference type="NCBI Taxonomy" id="175774"/>
    <lineage>
        <taxon>Eukaryota</taxon>
        <taxon>Metazoa</taxon>
        <taxon>Chordata</taxon>
        <taxon>Craniata</taxon>
        <taxon>Vertebrata</taxon>
        <taxon>Euteleostomi</taxon>
        <taxon>Actinopterygii</taxon>
        <taxon>Neopterygii</taxon>
        <taxon>Teleostei</taxon>
        <taxon>Ostariophysi</taxon>
        <taxon>Siluriformes</taxon>
        <taxon>Sisoridae</taxon>
        <taxon>Sisorinae</taxon>
        <taxon>Bagarius</taxon>
    </lineage>
</organism>
<evidence type="ECO:0000256" key="2">
    <source>
        <dbReference type="ARBA" id="ARBA00022692"/>
    </source>
</evidence>
<dbReference type="GO" id="GO:0016941">
    <property type="term" value="F:natriuretic peptide receptor activity"/>
    <property type="evidence" value="ECO:0007669"/>
    <property type="project" value="TreeGrafter"/>
</dbReference>
<dbReference type="PRINTS" id="PR00255">
    <property type="entry name" value="NATPEPTIDER"/>
</dbReference>
<reference evidence="10 11" key="1">
    <citation type="journal article" date="2019" name="Genome Biol. Evol.">
        <title>Whole-Genome Sequencing of the Giant Devil Catfish, Bagarius yarrelli.</title>
        <authorList>
            <person name="Jiang W."/>
            <person name="Lv Y."/>
            <person name="Cheng L."/>
            <person name="Yang K."/>
            <person name="Chao B."/>
            <person name="Wang X."/>
            <person name="Li Y."/>
            <person name="Pan X."/>
            <person name="You X."/>
            <person name="Zhang Y."/>
            <person name="Yang J."/>
            <person name="Li J."/>
            <person name="Zhang X."/>
            <person name="Liu S."/>
            <person name="Sun C."/>
            <person name="Yang J."/>
            <person name="Shi Q."/>
        </authorList>
    </citation>
    <scope>NUCLEOTIDE SEQUENCE [LARGE SCALE GENOMIC DNA]</scope>
    <source>
        <strain evidence="10">JWS20170419001</strain>
        <tissue evidence="10">Muscle</tissue>
    </source>
</reference>
<keyword evidence="2" id="KW-0812">Transmembrane</keyword>
<dbReference type="OrthoDB" id="10065302at2759"/>
<dbReference type="InterPro" id="IPR001170">
    <property type="entry name" value="ANPR/GUC"/>
</dbReference>
<dbReference type="PROSITE" id="PS00458">
    <property type="entry name" value="ANF_RECEPTORS"/>
    <property type="match status" value="1"/>
</dbReference>
<dbReference type="Gene3D" id="3.40.50.2300">
    <property type="match status" value="2"/>
</dbReference>
<keyword evidence="7" id="KW-0325">Glycoprotein</keyword>
<dbReference type="AlphaFoldDB" id="A0A556U809"/>
<dbReference type="SUPFAM" id="SSF53822">
    <property type="entry name" value="Periplasmic binding protein-like I"/>
    <property type="match status" value="1"/>
</dbReference>
<keyword evidence="6 10" id="KW-0675">Receptor</keyword>
<feature type="signal peptide" evidence="8">
    <location>
        <begin position="1"/>
        <end position="19"/>
    </location>
</feature>
<evidence type="ECO:0000256" key="8">
    <source>
        <dbReference type="SAM" id="SignalP"/>
    </source>
</evidence>
<evidence type="ECO:0000256" key="3">
    <source>
        <dbReference type="ARBA" id="ARBA00022729"/>
    </source>
</evidence>
<keyword evidence="3 8" id="KW-0732">Signal</keyword>
<name>A0A556U809_BAGYA</name>
<gene>
    <name evidence="10" type="ORF">Baya_9943</name>
</gene>
<dbReference type="GO" id="GO:0017046">
    <property type="term" value="F:peptide hormone binding"/>
    <property type="evidence" value="ECO:0007669"/>
    <property type="project" value="TreeGrafter"/>
</dbReference>
<dbReference type="Pfam" id="PF01094">
    <property type="entry name" value="ANF_receptor"/>
    <property type="match status" value="1"/>
</dbReference>
<dbReference type="InterPro" id="IPR001828">
    <property type="entry name" value="ANF_lig-bd_rcpt"/>
</dbReference>
<dbReference type="PANTHER" id="PTHR44755:SF11">
    <property type="entry name" value="ATRIAL NATRIURETIC PEPTIDE RECEPTOR 3 ISOFORM X1"/>
    <property type="match status" value="1"/>
</dbReference>
<dbReference type="Proteomes" id="UP000319801">
    <property type="component" value="Unassembled WGS sequence"/>
</dbReference>
<evidence type="ECO:0000256" key="7">
    <source>
        <dbReference type="ARBA" id="ARBA00023180"/>
    </source>
</evidence>
<sequence>MLRFSCLCLVIWALQFCSSQVKEDVDVLVLLPRNNSYMFSIARVTPAIEYARQQLARGPLAGLSFSVRYVTSECGVDALYALADLAPHERPSLILGPVCEYAAASVIRLATHWQIPVISAGALASGFSDKSSEYALLTRTAPSYIKMAGTFATMSKEFGWKSVHLIYLDDKEERNCYFTIEGVHALLDDHHDISVSMMDSREPLAYVDEIIKSISDHEELLYACNKFAKQHRVTCALMTLCLQNDPVKSDTADMIIMCTHTDAVREIMRMAHRQRLTTSNRLFFNIELFNSSSYGDGSWRRGDKYDNEAKAAYASLNTVTLLRSTKPEFETFSQEMRKKIGVDGCEGCGNINMFIEGFHDALLLYALALNETIHSGYSKKNGTEITRRMWNRTFEGIAGQVSIDANGDRNGDFSVISMTNLETGMHETVMNYFGTNGSFQILPGFNSERFTLRGAPRLSNQENTDQSCKLPVKASCI</sequence>
<keyword evidence="4" id="KW-1133">Transmembrane helix</keyword>
<comment type="caution">
    <text evidence="10">The sequence shown here is derived from an EMBL/GenBank/DDBJ whole genome shotgun (WGS) entry which is preliminary data.</text>
</comment>
<evidence type="ECO:0000313" key="10">
    <source>
        <dbReference type="EMBL" id="TSN86048.1"/>
    </source>
</evidence>
<evidence type="ECO:0000256" key="6">
    <source>
        <dbReference type="ARBA" id="ARBA00023170"/>
    </source>
</evidence>
<comment type="subcellular location">
    <subcellularLocation>
        <location evidence="1">Membrane</location>
        <topology evidence="1">Single-pass type I membrane protein</topology>
    </subcellularLocation>
</comment>
<feature type="domain" description="Receptor ligand binding region" evidence="9">
    <location>
        <begin position="44"/>
        <end position="419"/>
    </location>
</feature>
<evidence type="ECO:0000256" key="1">
    <source>
        <dbReference type="ARBA" id="ARBA00004479"/>
    </source>
</evidence>
<feature type="chain" id="PRO_5022003128" evidence="8">
    <location>
        <begin position="20"/>
        <end position="477"/>
    </location>
</feature>
<keyword evidence="5" id="KW-0472">Membrane</keyword>
<evidence type="ECO:0000256" key="5">
    <source>
        <dbReference type="ARBA" id="ARBA00023136"/>
    </source>
</evidence>
<protein>
    <submittedName>
        <fullName evidence="10">Atrial natriuretic peptide receptor 3</fullName>
    </submittedName>
</protein>
<dbReference type="GO" id="GO:0007165">
    <property type="term" value="P:signal transduction"/>
    <property type="evidence" value="ECO:0007669"/>
    <property type="project" value="TreeGrafter"/>
</dbReference>